<accession>K0RNJ3</accession>
<dbReference type="Proteomes" id="UP000266841">
    <property type="component" value="Unassembled WGS sequence"/>
</dbReference>
<feature type="chain" id="PRO_5003836408" evidence="3">
    <location>
        <begin position="24"/>
        <end position="909"/>
    </location>
</feature>
<feature type="region of interest" description="Disordered" evidence="1">
    <location>
        <begin position="846"/>
        <end position="886"/>
    </location>
</feature>
<dbReference type="eggNOG" id="ENOG502RNAK">
    <property type="taxonomic scope" value="Eukaryota"/>
</dbReference>
<feature type="transmembrane region" description="Helical" evidence="2">
    <location>
        <begin position="796"/>
        <end position="818"/>
    </location>
</feature>
<feature type="signal peptide" evidence="3">
    <location>
        <begin position="1"/>
        <end position="23"/>
    </location>
</feature>
<evidence type="ECO:0000313" key="4">
    <source>
        <dbReference type="EMBL" id="EJK53819.1"/>
    </source>
</evidence>
<feature type="compositionally biased region" description="Polar residues" evidence="1">
    <location>
        <begin position="869"/>
        <end position="884"/>
    </location>
</feature>
<keyword evidence="3" id="KW-0732">Signal</keyword>
<keyword evidence="5" id="KW-1185">Reference proteome</keyword>
<comment type="caution">
    <text evidence="4">The sequence shown here is derived from an EMBL/GenBank/DDBJ whole genome shotgun (WGS) entry which is preliminary data.</text>
</comment>
<keyword evidence="2" id="KW-0812">Transmembrane</keyword>
<reference evidence="4 5" key="1">
    <citation type="journal article" date="2012" name="Genome Biol.">
        <title>Genome and low-iron response of an oceanic diatom adapted to chronic iron limitation.</title>
        <authorList>
            <person name="Lommer M."/>
            <person name="Specht M."/>
            <person name="Roy A.S."/>
            <person name="Kraemer L."/>
            <person name="Andreson R."/>
            <person name="Gutowska M.A."/>
            <person name="Wolf J."/>
            <person name="Bergner S.V."/>
            <person name="Schilhabel M.B."/>
            <person name="Klostermeier U.C."/>
            <person name="Beiko R.G."/>
            <person name="Rosenstiel P."/>
            <person name="Hippler M."/>
            <person name="Laroche J."/>
        </authorList>
    </citation>
    <scope>NUCLEOTIDE SEQUENCE [LARGE SCALE GENOMIC DNA]</scope>
    <source>
        <strain evidence="4 5">CCMP1005</strain>
    </source>
</reference>
<gene>
    <name evidence="4" type="ORF">THAOC_26663</name>
</gene>
<feature type="compositionally biased region" description="Low complexity" evidence="1">
    <location>
        <begin position="770"/>
        <end position="787"/>
    </location>
</feature>
<keyword evidence="2" id="KW-1133">Transmembrane helix</keyword>
<organism evidence="4 5">
    <name type="scientific">Thalassiosira oceanica</name>
    <name type="common">Marine diatom</name>
    <dbReference type="NCBI Taxonomy" id="159749"/>
    <lineage>
        <taxon>Eukaryota</taxon>
        <taxon>Sar</taxon>
        <taxon>Stramenopiles</taxon>
        <taxon>Ochrophyta</taxon>
        <taxon>Bacillariophyta</taxon>
        <taxon>Coscinodiscophyceae</taxon>
        <taxon>Thalassiosirophycidae</taxon>
        <taxon>Thalassiosirales</taxon>
        <taxon>Thalassiosiraceae</taxon>
        <taxon>Thalassiosira</taxon>
    </lineage>
</organism>
<feature type="region of interest" description="Disordered" evidence="1">
    <location>
        <begin position="766"/>
        <end position="787"/>
    </location>
</feature>
<dbReference type="OrthoDB" id="436015at2759"/>
<evidence type="ECO:0000313" key="5">
    <source>
        <dbReference type="Proteomes" id="UP000266841"/>
    </source>
</evidence>
<protein>
    <submittedName>
        <fullName evidence="4">Uncharacterized protein</fullName>
    </submittedName>
</protein>
<evidence type="ECO:0000256" key="2">
    <source>
        <dbReference type="SAM" id="Phobius"/>
    </source>
</evidence>
<evidence type="ECO:0000256" key="1">
    <source>
        <dbReference type="SAM" id="MobiDB-lite"/>
    </source>
</evidence>
<keyword evidence="2" id="KW-0472">Membrane</keyword>
<dbReference type="OMA" id="VIHEMEN"/>
<dbReference type="AlphaFoldDB" id="K0RNJ3"/>
<name>K0RNJ3_THAOC</name>
<proteinExistence type="predicted"/>
<evidence type="ECO:0000256" key="3">
    <source>
        <dbReference type="SAM" id="SignalP"/>
    </source>
</evidence>
<sequence>MAGGAARSLGRAALLAALCPVRSDDPPYFGLYHGSVVLSAEYAAYAELDADVSAIDSAVLSTGSLSSGGPATSESLDLAYGIYASGVGAADGGEADEGDGTGTIWQLANREHIDLPDATTARFFSRYYGMEEWADRWLEAAYKGEETGSFANGTADFSAWSSGQGLEARADAFGYGALILVFWPHVVASFEIAYDGCTEEGGAGPNAFSLGWWDRAVALYGGSEVMSSMSEGSLLYALANDMSKSFGVESINANLFGKFSDGRRNLVDGDCDAVRTDLEEIISLMLVPLIQGSLRAMQAVDAAGGNAIEDGGGEGADMSGASALGQAAAFGAIMLPMVHDCSPGNAAIVYRDMVPGGGPGDGSYAVVRAALERCYRKFDVKCDWVGGVDGSEPCDDAVVSMPPPEPLKYTPTTDVERWAGVDESVRVIRSKLTRKDQEGLEDAYAAYDGEDVKLGDSYSAWRLAVRQHIQLDKSFTEKFFNEYYGVDTWTDDWVEAAYLGQETTTFERSGIDFSTSSWTIEKRSTAFEYGILTLVLWQYVVGSLEMATYKCDEYDGDPARSLPHWDQAVALYAGSAVLDDPEGAADRGHLLYTLANEECYYFGRCREGEDSPSNVELFRMFNDGQRQLELGNCEAVDGLLAEMVPQLLVPLIQGAIRTTFILDEYPIHSPHVDGRAAAFYSALVPLIEDCSPGDGEFLEENMILGKRSSFGYVRGVLEQCYDDLEVTCEMIGGLLDNKFTGYVVGGEACGGVEPVPGILKKPNPVDFRVPASSPTSPSAPSSFSKSAQSAGGGNELALAMGLTALCATFVTLCAYVVVKTNKPRDGPASRAASPQLPVKKRVLKFSRDSSRGQEGVPPREMFVGGNGQPGNETASISPSSSKDYANSFAEKEAQLAEIEQQIAGGREIV</sequence>
<dbReference type="EMBL" id="AGNL01036949">
    <property type="protein sequence ID" value="EJK53819.1"/>
    <property type="molecule type" value="Genomic_DNA"/>
</dbReference>